<dbReference type="GO" id="GO:0016887">
    <property type="term" value="F:ATP hydrolysis activity"/>
    <property type="evidence" value="ECO:0007669"/>
    <property type="project" value="InterPro"/>
</dbReference>
<dbReference type="GO" id="GO:0005524">
    <property type="term" value="F:ATP binding"/>
    <property type="evidence" value="ECO:0007669"/>
    <property type="project" value="UniProtKB-KW"/>
</dbReference>
<organism evidence="11 12">
    <name type="scientific">Parvularcula mediterranea</name>
    <dbReference type="NCBI Taxonomy" id="2732508"/>
    <lineage>
        <taxon>Bacteria</taxon>
        <taxon>Pseudomonadati</taxon>
        <taxon>Pseudomonadota</taxon>
        <taxon>Alphaproteobacteria</taxon>
        <taxon>Parvularculales</taxon>
        <taxon>Parvularculaceae</taxon>
        <taxon>Parvularcula</taxon>
    </lineage>
</organism>
<proteinExistence type="predicted"/>
<dbReference type="PANTHER" id="PTHR15184">
    <property type="entry name" value="ATP SYNTHASE"/>
    <property type="match status" value="1"/>
</dbReference>
<evidence type="ECO:0000256" key="8">
    <source>
        <dbReference type="ARBA" id="ARBA00034006"/>
    </source>
</evidence>
<evidence type="ECO:0000256" key="7">
    <source>
        <dbReference type="ARBA" id="ARBA00022967"/>
    </source>
</evidence>
<feature type="domain" description="AAA+ ATPase" evidence="10">
    <location>
        <begin position="166"/>
        <end position="350"/>
    </location>
</feature>
<dbReference type="GO" id="GO:0005737">
    <property type="term" value="C:cytoplasm"/>
    <property type="evidence" value="ECO:0007669"/>
    <property type="project" value="UniProtKB-SubCell"/>
</dbReference>
<evidence type="ECO:0000256" key="2">
    <source>
        <dbReference type="ARBA" id="ARBA00022448"/>
    </source>
</evidence>
<protein>
    <submittedName>
        <fullName evidence="11">FliI/YscN family ATPase</fullName>
    </submittedName>
</protein>
<comment type="caution">
    <text evidence="11">The sequence shown here is derived from an EMBL/GenBank/DDBJ whole genome shotgun (WGS) entry which is preliminary data.</text>
</comment>
<dbReference type="GO" id="GO:0008564">
    <property type="term" value="F:protein-exporting ATPase activity"/>
    <property type="evidence" value="ECO:0007669"/>
    <property type="project" value="UniProtKB-EC"/>
</dbReference>
<dbReference type="InterPro" id="IPR040627">
    <property type="entry name" value="T3SS_ATPase_C"/>
</dbReference>
<reference evidence="11 12" key="1">
    <citation type="submission" date="2020-05" db="EMBL/GenBank/DDBJ databases">
        <title>Parvularcula mediterraneae sp. nov., isolated from polypropylene straw from shallow seawater of the seashore of Laganas in Zakynthos island, Greece.</title>
        <authorList>
            <person name="Szabo I."/>
            <person name="Al-Omari J."/>
            <person name="Rado J."/>
            <person name="Szerdahelyi G.S."/>
        </authorList>
    </citation>
    <scope>NUCLEOTIDE SEQUENCE [LARGE SCALE GENOMIC DNA]</scope>
    <source>
        <strain evidence="11 12">ZS-1/3</strain>
    </source>
</reference>
<dbReference type="CDD" id="cd01136">
    <property type="entry name" value="ATPase_flagellum-secretory_path_III"/>
    <property type="match status" value="1"/>
</dbReference>
<dbReference type="InterPro" id="IPR050053">
    <property type="entry name" value="ATPase_alpha/beta_chains"/>
</dbReference>
<dbReference type="EMBL" id="JABFCX010000003">
    <property type="protein sequence ID" value="NNU17407.1"/>
    <property type="molecule type" value="Genomic_DNA"/>
</dbReference>
<dbReference type="NCBIfam" id="TIGR01026">
    <property type="entry name" value="fliI_yscN"/>
    <property type="match status" value="1"/>
</dbReference>
<evidence type="ECO:0000313" key="12">
    <source>
        <dbReference type="Proteomes" id="UP000536835"/>
    </source>
</evidence>
<evidence type="ECO:0000256" key="4">
    <source>
        <dbReference type="ARBA" id="ARBA00022741"/>
    </source>
</evidence>
<evidence type="ECO:0000256" key="5">
    <source>
        <dbReference type="ARBA" id="ARBA00022840"/>
    </source>
</evidence>
<dbReference type="GO" id="GO:0030257">
    <property type="term" value="C:type III protein secretion system complex"/>
    <property type="evidence" value="ECO:0007669"/>
    <property type="project" value="InterPro"/>
</dbReference>
<dbReference type="Pfam" id="PF18269">
    <property type="entry name" value="T3SS_ATPase_C"/>
    <property type="match status" value="1"/>
</dbReference>
<feature type="region of interest" description="Disordered" evidence="9">
    <location>
        <begin position="446"/>
        <end position="482"/>
    </location>
</feature>
<dbReference type="InterPro" id="IPR005714">
    <property type="entry name" value="ATPase_T3SS_FliI/YscN"/>
</dbReference>
<keyword evidence="4" id="KW-0547">Nucleotide-binding</keyword>
<dbReference type="FunFam" id="3.40.50.12240:FF:000002">
    <property type="entry name" value="Flagellum-specific ATP synthase FliI"/>
    <property type="match status" value="1"/>
</dbReference>
<accession>A0A7Y3W6J3</accession>
<dbReference type="PANTHER" id="PTHR15184:SF9">
    <property type="entry name" value="SPI-1 TYPE 3 SECRETION SYSTEM ATPASE"/>
    <property type="match status" value="1"/>
</dbReference>
<dbReference type="Proteomes" id="UP000536835">
    <property type="component" value="Unassembled WGS sequence"/>
</dbReference>
<dbReference type="InterPro" id="IPR020003">
    <property type="entry name" value="ATPase_a/bsu_AS"/>
</dbReference>
<keyword evidence="6" id="KW-0653">Protein transport</keyword>
<keyword evidence="5" id="KW-0067">ATP-binding</keyword>
<dbReference type="AlphaFoldDB" id="A0A7Y3W6J3"/>
<evidence type="ECO:0000259" key="10">
    <source>
        <dbReference type="SMART" id="SM00382"/>
    </source>
</evidence>
<comment type="catalytic activity">
    <reaction evidence="8">
        <text>ATP + H2O + cellular proteinSide 1 = ADP + phosphate + cellular proteinSide 2.</text>
        <dbReference type="EC" id="7.4.2.8"/>
    </reaction>
</comment>
<dbReference type="InterPro" id="IPR000194">
    <property type="entry name" value="ATPase_F1/V1/A1_a/bsu_nucl-bd"/>
</dbReference>
<name>A0A7Y3W6J3_9PROT</name>
<dbReference type="SUPFAM" id="SSF52540">
    <property type="entry name" value="P-loop containing nucleoside triphosphate hydrolases"/>
    <property type="match status" value="1"/>
</dbReference>
<gene>
    <name evidence="11" type="ORF">HK107_13830</name>
</gene>
<dbReference type="Pfam" id="PF02874">
    <property type="entry name" value="ATP-synt_ab_N"/>
    <property type="match status" value="1"/>
</dbReference>
<keyword evidence="2" id="KW-0813">Transport</keyword>
<comment type="subcellular location">
    <subcellularLocation>
        <location evidence="1">Cytoplasm</location>
    </subcellularLocation>
</comment>
<dbReference type="Gene3D" id="3.40.50.12240">
    <property type="match status" value="1"/>
</dbReference>
<evidence type="ECO:0000313" key="11">
    <source>
        <dbReference type="EMBL" id="NNU17407.1"/>
    </source>
</evidence>
<evidence type="ECO:0000256" key="6">
    <source>
        <dbReference type="ARBA" id="ARBA00022927"/>
    </source>
</evidence>
<evidence type="ECO:0000256" key="3">
    <source>
        <dbReference type="ARBA" id="ARBA00022490"/>
    </source>
</evidence>
<keyword evidence="3" id="KW-0963">Cytoplasm</keyword>
<dbReference type="Pfam" id="PF00006">
    <property type="entry name" value="ATP-synt_ab"/>
    <property type="match status" value="1"/>
</dbReference>
<dbReference type="GO" id="GO:0030254">
    <property type="term" value="P:protein secretion by the type III secretion system"/>
    <property type="evidence" value="ECO:0007669"/>
    <property type="project" value="InterPro"/>
</dbReference>
<dbReference type="InterPro" id="IPR004100">
    <property type="entry name" value="ATPase_F1/V1/A1_a/bsu_N"/>
</dbReference>
<dbReference type="RefSeq" id="WP_173200802.1">
    <property type="nucleotide sequence ID" value="NZ_JABFCX010000003.1"/>
</dbReference>
<keyword evidence="7" id="KW-1278">Translocase</keyword>
<keyword evidence="12" id="KW-1185">Reference proteome</keyword>
<dbReference type="InterPro" id="IPR027417">
    <property type="entry name" value="P-loop_NTPase"/>
</dbReference>
<dbReference type="PROSITE" id="PS00152">
    <property type="entry name" value="ATPASE_ALPHA_BETA"/>
    <property type="match status" value="1"/>
</dbReference>
<sequence length="482" mass="51585">MSERNAASRALDEAASRLRGLPGPVWEGEIASALGMILKVRGLSGVLSAGDLCTVERRDMKPIQCQVVGVEQDQSLLMSFEDTEGVASGARVTFPEKRFRIRVSDGWLGRVIGPMAQPIDGKGPLPEGPFATPLKGTPPPAFARRRVGAMLDTGVRAIDAFTPICRGQRMGIFAGSGVGKSTLLSMLARSSAADVNVIGLIGERGREVQEFLQRDLGEEGLKRTIVVVATSDESPLARRQAAYLTMAVAEDQRKRGRHVFCMMDSVTRFAHALREIGLAVGEPPSARGFPPSVFGELAHLLERSGPGMDEQGDITLCATVLVDGDDHEDPIADATRGILDGHLVLSRNIATRGRFPAIDVPGSVSRLAPDCYVGENDALAAAEARRLLSVYEEKRDIISIGLYKKGSDPEADKAIAKVPGLETFCHQDRNESMRASEGMKFLKSHLDIEEAPQAGDAAQESVATEPENLPAMVSPGEQALAS</sequence>
<dbReference type="SMART" id="SM00382">
    <property type="entry name" value="AAA"/>
    <property type="match status" value="1"/>
</dbReference>
<dbReference type="GO" id="GO:0046933">
    <property type="term" value="F:proton-transporting ATP synthase activity, rotational mechanism"/>
    <property type="evidence" value="ECO:0007669"/>
    <property type="project" value="TreeGrafter"/>
</dbReference>
<evidence type="ECO:0000256" key="9">
    <source>
        <dbReference type="SAM" id="MobiDB-lite"/>
    </source>
</evidence>
<evidence type="ECO:0000256" key="1">
    <source>
        <dbReference type="ARBA" id="ARBA00004496"/>
    </source>
</evidence>
<dbReference type="InterPro" id="IPR003593">
    <property type="entry name" value="AAA+_ATPase"/>
</dbReference>